<keyword evidence="2 7" id="KW-0813">Transport</keyword>
<accession>A0A1G8V8X0</accession>
<evidence type="ECO:0000256" key="3">
    <source>
        <dbReference type="ARBA" id="ARBA00022475"/>
    </source>
</evidence>
<evidence type="ECO:0000256" key="7">
    <source>
        <dbReference type="RuleBase" id="RU363032"/>
    </source>
</evidence>
<dbReference type="InterPro" id="IPR000515">
    <property type="entry name" value="MetI-like"/>
</dbReference>
<dbReference type="InterPro" id="IPR035906">
    <property type="entry name" value="MetI-like_sf"/>
</dbReference>
<dbReference type="RefSeq" id="WP_090760337.1">
    <property type="nucleotide sequence ID" value="NZ_FNFB01000002.1"/>
</dbReference>
<dbReference type="InterPro" id="IPR050366">
    <property type="entry name" value="BP-dependent_transpt_permease"/>
</dbReference>
<keyword evidence="10" id="KW-1185">Reference proteome</keyword>
<evidence type="ECO:0000259" key="8">
    <source>
        <dbReference type="PROSITE" id="PS50928"/>
    </source>
</evidence>
<feature type="transmembrane region" description="Helical" evidence="7">
    <location>
        <begin position="151"/>
        <end position="168"/>
    </location>
</feature>
<feature type="transmembrane region" description="Helical" evidence="7">
    <location>
        <begin position="125"/>
        <end position="145"/>
    </location>
</feature>
<dbReference type="GO" id="GO:0055085">
    <property type="term" value="P:transmembrane transport"/>
    <property type="evidence" value="ECO:0007669"/>
    <property type="project" value="InterPro"/>
</dbReference>
<dbReference type="Pfam" id="PF12911">
    <property type="entry name" value="OppC_N"/>
    <property type="match status" value="1"/>
</dbReference>
<reference evidence="9 10" key="1">
    <citation type="submission" date="2016-10" db="EMBL/GenBank/DDBJ databases">
        <authorList>
            <person name="de Groot N.N."/>
        </authorList>
    </citation>
    <scope>NUCLEOTIDE SEQUENCE [LARGE SCALE GENOMIC DNA]</scope>
    <source>
        <strain evidence="9 10">CGMCC 4.5681</strain>
    </source>
</reference>
<feature type="transmembrane region" description="Helical" evidence="7">
    <location>
        <begin position="250"/>
        <end position="276"/>
    </location>
</feature>
<evidence type="ECO:0000256" key="4">
    <source>
        <dbReference type="ARBA" id="ARBA00022692"/>
    </source>
</evidence>
<protein>
    <submittedName>
        <fullName evidence="9">Peptide/nickel transport system permease protein</fullName>
    </submittedName>
</protein>
<dbReference type="CDD" id="cd06261">
    <property type="entry name" value="TM_PBP2"/>
    <property type="match status" value="1"/>
</dbReference>
<comment type="subcellular location">
    <subcellularLocation>
        <location evidence="1 7">Cell membrane</location>
        <topology evidence="1 7">Multi-pass membrane protein</topology>
    </subcellularLocation>
</comment>
<keyword evidence="6 7" id="KW-0472">Membrane</keyword>
<evidence type="ECO:0000313" key="9">
    <source>
        <dbReference type="EMBL" id="SDJ62419.1"/>
    </source>
</evidence>
<feature type="domain" description="ABC transmembrane type-1" evidence="8">
    <location>
        <begin position="86"/>
        <end position="276"/>
    </location>
</feature>
<dbReference type="PROSITE" id="PS50928">
    <property type="entry name" value="ABC_TM1"/>
    <property type="match status" value="1"/>
</dbReference>
<evidence type="ECO:0000256" key="5">
    <source>
        <dbReference type="ARBA" id="ARBA00022989"/>
    </source>
</evidence>
<keyword evidence="4 7" id="KW-0812">Transmembrane</keyword>
<feature type="transmembrane region" description="Helical" evidence="7">
    <location>
        <begin position="24"/>
        <end position="47"/>
    </location>
</feature>
<dbReference type="Proteomes" id="UP000198683">
    <property type="component" value="Unassembled WGS sequence"/>
</dbReference>
<dbReference type="GO" id="GO:0005886">
    <property type="term" value="C:plasma membrane"/>
    <property type="evidence" value="ECO:0007669"/>
    <property type="project" value="UniProtKB-SubCell"/>
</dbReference>
<sequence>MTIDTFGAQVASAPAVRRRRRSPWTFRLCVAILGVAVAAAVFAPLVAPYAPDSTDFSAIWAPPGPAHWLGTDQLGRDILSRLIHGARPSLLGAIALLAFATALGVLIGVVAAWRRGWVDTVLARLTDVMFAFPGLLFVVLIIAVFDRGPATAVIGMGLAFAPLIAKFTRAIALEELARPYVDAYRLQGVGGVQLVARYLLPNLMPTLVGYLVVLFGEGLMSLAALNFLGFGSQPPSSEWGLMVQEGRAGVIQGFLGPALIPGLTIAVVVVATNVVGVRLSDKLAVRT</sequence>
<dbReference type="Pfam" id="PF00528">
    <property type="entry name" value="BPD_transp_1"/>
    <property type="match status" value="1"/>
</dbReference>
<evidence type="ECO:0000256" key="6">
    <source>
        <dbReference type="ARBA" id="ARBA00023136"/>
    </source>
</evidence>
<dbReference type="OrthoDB" id="6637947at2"/>
<feature type="transmembrane region" description="Helical" evidence="7">
    <location>
        <begin position="90"/>
        <end position="113"/>
    </location>
</feature>
<dbReference type="EMBL" id="FNFB01000002">
    <property type="protein sequence ID" value="SDJ62419.1"/>
    <property type="molecule type" value="Genomic_DNA"/>
</dbReference>
<comment type="similarity">
    <text evidence="7">Belongs to the binding-protein-dependent transport system permease family.</text>
</comment>
<name>A0A1G8V8X0_9ACTN</name>
<organism evidence="9 10">
    <name type="scientific">Nonomuraea maritima</name>
    <dbReference type="NCBI Taxonomy" id="683260"/>
    <lineage>
        <taxon>Bacteria</taxon>
        <taxon>Bacillati</taxon>
        <taxon>Actinomycetota</taxon>
        <taxon>Actinomycetes</taxon>
        <taxon>Streptosporangiales</taxon>
        <taxon>Streptosporangiaceae</taxon>
        <taxon>Nonomuraea</taxon>
    </lineage>
</organism>
<keyword evidence="3" id="KW-1003">Cell membrane</keyword>
<proteinExistence type="inferred from homology"/>
<gene>
    <name evidence="9" type="ORF">SAMN05421874_102454</name>
</gene>
<dbReference type="STRING" id="683260.SAMN05421874_102454"/>
<dbReference type="SUPFAM" id="SSF161098">
    <property type="entry name" value="MetI-like"/>
    <property type="match status" value="1"/>
</dbReference>
<evidence type="ECO:0000256" key="1">
    <source>
        <dbReference type="ARBA" id="ARBA00004651"/>
    </source>
</evidence>
<dbReference type="PANTHER" id="PTHR43386">
    <property type="entry name" value="OLIGOPEPTIDE TRANSPORT SYSTEM PERMEASE PROTEIN APPC"/>
    <property type="match status" value="1"/>
</dbReference>
<dbReference type="AlphaFoldDB" id="A0A1G8V8X0"/>
<keyword evidence="5 7" id="KW-1133">Transmembrane helix</keyword>
<dbReference type="InterPro" id="IPR025966">
    <property type="entry name" value="OppC_N"/>
</dbReference>
<evidence type="ECO:0000313" key="10">
    <source>
        <dbReference type="Proteomes" id="UP000198683"/>
    </source>
</evidence>
<dbReference type="Gene3D" id="1.10.3720.10">
    <property type="entry name" value="MetI-like"/>
    <property type="match status" value="1"/>
</dbReference>
<evidence type="ECO:0000256" key="2">
    <source>
        <dbReference type="ARBA" id="ARBA00022448"/>
    </source>
</evidence>
<dbReference type="PANTHER" id="PTHR43386:SF25">
    <property type="entry name" value="PEPTIDE ABC TRANSPORTER PERMEASE PROTEIN"/>
    <property type="match status" value="1"/>
</dbReference>